<feature type="active site" description="Cysteine persulfide intermediate" evidence="3">
    <location>
        <position position="142"/>
    </location>
</feature>
<dbReference type="GO" id="GO:0006777">
    <property type="term" value="P:Mo-molybdopterin cofactor biosynthetic process"/>
    <property type="evidence" value="ECO:0007669"/>
    <property type="project" value="UniProtKB-UniRule"/>
</dbReference>
<dbReference type="PANTHER" id="PTHR30592:SF1">
    <property type="entry name" value="SULFUR CARRIER PROTEIN FDHD"/>
    <property type="match status" value="1"/>
</dbReference>
<comment type="subcellular location">
    <subcellularLocation>
        <location evidence="3">Cytoplasm</location>
    </subcellularLocation>
</comment>
<dbReference type="NCBIfam" id="TIGR00129">
    <property type="entry name" value="fdhD_narQ"/>
    <property type="match status" value="1"/>
</dbReference>
<comment type="caution">
    <text evidence="5">The sequence shown here is derived from an EMBL/GenBank/DDBJ whole genome shotgun (WGS) entry which is preliminary data.</text>
</comment>
<organism evidence="5 6">
    <name type="scientific">Candidatus Nephthysia bennettiae</name>
    <dbReference type="NCBI Taxonomy" id="3127016"/>
    <lineage>
        <taxon>Bacteria</taxon>
        <taxon>Bacillati</taxon>
        <taxon>Candidatus Dormiibacterota</taxon>
        <taxon>Candidatus Dormibacteria</taxon>
        <taxon>Candidatus Dormibacterales</taxon>
        <taxon>Candidatus Dormibacteraceae</taxon>
        <taxon>Candidatus Nephthysia</taxon>
    </lineage>
</organism>
<dbReference type="PIRSF" id="PIRSF015626">
    <property type="entry name" value="FdhD"/>
    <property type="match status" value="1"/>
</dbReference>
<keyword evidence="1 3" id="KW-0963">Cytoplasm</keyword>
<dbReference type="SUPFAM" id="SSF53927">
    <property type="entry name" value="Cytidine deaminase-like"/>
    <property type="match status" value="1"/>
</dbReference>
<evidence type="ECO:0000256" key="2">
    <source>
        <dbReference type="ARBA" id="ARBA00023150"/>
    </source>
</evidence>
<proteinExistence type="inferred from homology"/>
<feature type="compositionally biased region" description="Basic residues" evidence="4">
    <location>
        <begin position="1"/>
        <end position="15"/>
    </location>
</feature>
<dbReference type="GO" id="GO:0016783">
    <property type="term" value="F:sulfurtransferase activity"/>
    <property type="evidence" value="ECO:0007669"/>
    <property type="project" value="InterPro"/>
</dbReference>
<dbReference type="InterPro" id="IPR003786">
    <property type="entry name" value="FdhD"/>
</dbReference>
<dbReference type="GO" id="GO:0005737">
    <property type="term" value="C:cytoplasm"/>
    <property type="evidence" value="ECO:0007669"/>
    <property type="project" value="UniProtKB-SubCell"/>
</dbReference>
<comment type="similarity">
    <text evidence="3">Belongs to the FdhD family.</text>
</comment>
<dbReference type="GO" id="GO:0097163">
    <property type="term" value="F:sulfur carrier activity"/>
    <property type="evidence" value="ECO:0007669"/>
    <property type="project" value="UniProtKB-UniRule"/>
</dbReference>
<evidence type="ECO:0000256" key="4">
    <source>
        <dbReference type="SAM" id="MobiDB-lite"/>
    </source>
</evidence>
<evidence type="ECO:0000256" key="3">
    <source>
        <dbReference type="HAMAP-Rule" id="MF_00187"/>
    </source>
</evidence>
<dbReference type="Proteomes" id="UP000612893">
    <property type="component" value="Unassembled WGS sequence"/>
</dbReference>
<dbReference type="InterPro" id="IPR016193">
    <property type="entry name" value="Cytidine_deaminase-like"/>
</dbReference>
<evidence type="ECO:0000256" key="1">
    <source>
        <dbReference type="ARBA" id="ARBA00022490"/>
    </source>
</evidence>
<dbReference type="Gene3D" id="3.10.20.10">
    <property type="match status" value="1"/>
</dbReference>
<dbReference type="Pfam" id="PF02634">
    <property type="entry name" value="FdhD-NarQ"/>
    <property type="match status" value="1"/>
</dbReference>
<dbReference type="AlphaFoldDB" id="A0A934N8P3"/>
<dbReference type="RefSeq" id="WP_338203318.1">
    <property type="nucleotide sequence ID" value="NZ_JAEKNR010000168.1"/>
</dbReference>
<feature type="region of interest" description="Disordered" evidence="4">
    <location>
        <begin position="1"/>
        <end position="23"/>
    </location>
</feature>
<reference evidence="5" key="1">
    <citation type="submission" date="2020-10" db="EMBL/GenBank/DDBJ databases">
        <title>Ca. Dormibacterota MAGs.</title>
        <authorList>
            <person name="Montgomery K."/>
        </authorList>
    </citation>
    <scope>NUCLEOTIDE SEQUENCE [LARGE SCALE GENOMIC DNA]</scope>
    <source>
        <strain evidence="5">SC8812_S17_10</strain>
    </source>
</reference>
<dbReference type="EMBL" id="JAEKNR010000168">
    <property type="protein sequence ID" value="MBJ7599721.1"/>
    <property type="molecule type" value="Genomic_DNA"/>
</dbReference>
<evidence type="ECO:0000313" key="5">
    <source>
        <dbReference type="EMBL" id="MBJ7599721.1"/>
    </source>
</evidence>
<evidence type="ECO:0000313" key="6">
    <source>
        <dbReference type="Proteomes" id="UP000612893"/>
    </source>
</evidence>
<dbReference type="Gene3D" id="3.40.140.10">
    <property type="entry name" value="Cytidine Deaminase, domain 2"/>
    <property type="match status" value="1"/>
</dbReference>
<name>A0A934N8P3_9BACT</name>
<sequence>MARLPGAHRARRRRGGVTATERGRPQVARAGIRRWRGGGWETVADEVAAEEPLQLSLDGAPLSVVMRTPGHDLELSLGLLWAERVLTDRAQLLEARISAESGESEARLPLRADILESNQVDLRLAPGHGRRPVRSFLQTSACGVCGATTVESLALDFPVLPSGPVLRAGLLPELGERLALEQRVFRRTGGLHAAALFTSGGELLLLREDVGRHNAVDKVVGRALLDGLLPARDHLVVVSGRGGYEIVQKAVAAGIPIVAAVGAPSSLAVATALRFNLTLVGFLRGGGFNVYSSPERLKE</sequence>
<comment type="function">
    <text evidence="3">Required for formate dehydrogenase (FDH) activity. Acts as a sulfur carrier protein that transfers sulfur from IscS to the molybdenum cofactor prior to its insertion into FDH.</text>
</comment>
<keyword evidence="6" id="KW-1185">Reference proteome</keyword>
<gene>
    <name evidence="3 5" type="primary">fdhD</name>
    <name evidence="5" type="ORF">JF922_16795</name>
</gene>
<dbReference type="PANTHER" id="PTHR30592">
    <property type="entry name" value="FORMATE DEHYDROGENASE"/>
    <property type="match status" value="1"/>
</dbReference>
<protein>
    <recommendedName>
        <fullName evidence="3">Sulfur carrier protein FdhD</fullName>
    </recommendedName>
</protein>
<keyword evidence="2 3" id="KW-0501">Molybdenum cofactor biosynthesis</keyword>
<accession>A0A934N8P3</accession>
<dbReference type="HAMAP" id="MF_00187">
    <property type="entry name" value="FdhD"/>
    <property type="match status" value="1"/>
</dbReference>
<comment type="caution">
    <text evidence="3">Lacks conserved residue(s) required for the propagation of feature annotation.</text>
</comment>